<comment type="cofactor">
    <cofactor evidence="1">
        <name>Fe cation</name>
        <dbReference type="ChEBI" id="CHEBI:24875"/>
    </cofactor>
</comment>
<dbReference type="GO" id="GO:0005737">
    <property type="term" value="C:cytoplasm"/>
    <property type="evidence" value="ECO:0007669"/>
    <property type="project" value="UniProtKB-SubCell"/>
</dbReference>
<proteinExistence type="predicted"/>
<reference evidence="8 9" key="1">
    <citation type="submission" date="2017-03" db="EMBL/GenBank/DDBJ databases">
        <authorList>
            <person name="Afonso C.L."/>
            <person name="Miller P.J."/>
            <person name="Scott M.A."/>
            <person name="Spackman E."/>
            <person name="Goraichik I."/>
            <person name="Dimitrov K.M."/>
            <person name="Suarez D.L."/>
            <person name="Swayne D.E."/>
        </authorList>
    </citation>
    <scope>NUCLEOTIDE SEQUENCE [LARGE SCALE GENOMIC DNA]</scope>
    <source>
        <strain evidence="8">SB41UT1</strain>
    </source>
</reference>
<evidence type="ECO:0000256" key="5">
    <source>
        <dbReference type="ARBA" id="ARBA00023002"/>
    </source>
</evidence>
<dbReference type="OrthoDB" id="1410477at2"/>
<evidence type="ECO:0000256" key="6">
    <source>
        <dbReference type="ARBA" id="ARBA00023004"/>
    </source>
</evidence>
<sequence>MAITRRDLLSYSLASPLLASAAEVLAGTADEKKDFRDFANADDRVQAFYREHHQKQTHAFALLKRQHYSQLKQARVSAWEMMERLDTLVDDSDPDISLSQFEHSYQTAEAIRKAGYPKWLQLTGFIHDMGKSLVFWGEPQWAVVGDCFPTGLKYSPTIVYHEHLARNPDSHTPRFNTNLGIYKPGIGLDSVIMTWGHDEYLYQVLKQQSRLPEEALFVIRFHSCYPLHTGMEPRYLMLMNQQDWRNMPWVKIFNRYDLYSKSDEVLSQRDDLRDYYQALTEHYIPGVLRW</sequence>
<dbReference type="PANTHER" id="PTHR12588:SF0">
    <property type="entry name" value="INOSITOL OXYGENASE"/>
    <property type="match status" value="1"/>
</dbReference>
<dbReference type="GO" id="GO:0019310">
    <property type="term" value="P:inositol catabolic process"/>
    <property type="evidence" value="ECO:0007669"/>
    <property type="project" value="InterPro"/>
</dbReference>
<dbReference type="SUPFAM" id="SSF109604">
    <property type="entry name" value="HD-domain/PDEase-like"/>
    <property type="match status" value="1"/>
</dbReference>
<dbReference type="Pfam" id="PF05153">
    <property type="entry name" value="MIOX"/>
    <property type="match status" value="1"/>
</dbReference>
<accession>A0A1X7AG87</accession>
<dbReference type="Proteomes" id="UP000196573">
    <property type="component" value="Unassembled WGS sequence"/>
</dbReference>
<dbReference type="Gene3D" id="1.10.3210.10">
    <property type="entry name" value="Hypothetical protein af1432"/>
    <property type="match status" value="1"/>
</dbReference>
<keyword evidence="7" id="KW-0732">Signal</keyword>
<evidence type="ECO:0008006" key="10">
    <source>
        <dbReference type="Google" id="ProtNLM"/>
    </source>
</evidence>
<feature type="chain" id="PRO_5013140889" description="Inositol oxygenase" evidence="7">
    <location>
        <begin position="22"/>
        <end position="290"/>
    </location>
</feature>
<evidence type="ECO:0000313" key="9">
    <source>
        <dbReference type="Proteomes" id="UP000196573"/>
    </source>
</evidence>
<evidence type="ECO:0000256" key="1">
    <source>
        <dbReference type="ARBA" id="ARBA00001962"/>
    </source>
</evidence>
<keyword evidence="5" id="KW-0560">Oxidoreductase</keyword>
<protein>
    <recommendedName>
        <fullName evidence="10">Inositol oxygenase</fullName>
    </recommendedName>
</protein>
<keyword evidence="9" id="KW-1185">Reference proteome</keyword>
<keyword evidence="3" id="KW-0963">Cytoplasm</keyword>
<evidence type="ECO:0000256" key="2">
    <source>
        <dbReference type="ARBA" id="ARBA00004496"/>
    </source>
</evidence>
<feature type="signal peptide" evidence="7">
    <location>
        <begin position="1"/>
        <end position="21"/>
    </location>
</feature>
<evidence type="ECO:0000256" key="4">
    <source>
        <dbReference type="ARBA" id="ARBA00022723"/>
    </source>
</evidence>
<comment type="subcellular location">
    <subcellularLocation>
        <location evidence="2">Cytoplasm</location>
    </subcellularLocation>
</comment>
<name>A0A1X7AG87_9GAMM</name>
<gene>
    <name evidence="8" type="ORF">EHSB41UT_00840</name>
</gene>
<dbReference type="RefSeq" id="WP_087107226.1">
    <property type="nucleotide sequence ID" value="NZ_CBCSCN010000001.1"/>
</dbReference>
<evidence type="ECO:0000313" key="8">
    <source>
        <dbReference type="EMBL" id="SMA38150.1"/>
    </source>
</evidence>
<dbReference type="GO" id="GO:0005506">
    <property type="term" value="F:iron ion binding"/>
    <property type="evidence" value="ECO:0007669"/>
    <property type="project" value="InterPro"/>
</dbReference>
<keyword evidence="6" id="KW-0408">Iron</keyword>
<evidence type="ECO:0000256" key="7">
    <source>
        <dbReference type="SAM" id="SignalP"/>
    </source>
</evidence>
<keyword evidence="4" id="KW-0479">Metal-binding</keyword>
<dbReference type="AlphaFoldDB" id="A0A1X7AG87"/>
<dbReference type="EMBL" id="FWPT01000002">
    <property type="protein sequence ID" value="SMA38150.1"/>
    <property type="molecule type" value="Genomic_DNA"/>
</dbReference>
<organism evidence="8 9">
    <name type="scientific">Parendozoicomonas haliclonae</name>
    <dbReference type="NCBI Taxonomy" id="1960125"/>
    <lineage>
        <taxon>Bacteria</taxon>
        <taxon>Pseudomonadati</taxon>
        <taxon>Pseudomonadota</taxon>
        <taxon>Gammaproteobacteria</taxon>
        <taxon>Oceanospirillales</taxon>
        <taxon>Endozoicomonadaceae</taxon>
        <taxon>Parendozoicomonas</taxon>
    </lineage>
</organism>
<evidence type="ECO:0000256" key="3">
    <source>
        <dbReference type="ARBA" id="ARBA00022490"/>
    </source>
</evidence>
<dbReference type="PANTHER" id="PTHR12588">
    <property type="entry name" value="MYOINOSITOL OXYGENASE"/>
    <property type="match status" value="1"/>
</dbReference>
<dbReference type="GO" id="GO:0050113">
    <property type="term" value="F:inositol oxygenase activity"/>
    <property type="evidence" value="ECO:0007669"/>
    <property type="project" value="InterPro"/>
</dbReference>
<dbReference type="InterPro" id="IPR007828">
    <property type="entry name" value="Inositol_oxygenase"/>
</dbReference>